<keyword evidence="2" id="KW-0472">Membrane</keyword>
<dbReference type="AlphaFoldDB" id="A0A840ZTJ6"/>
<evidence type="ECO:0000313" key="4">
    <source>
        <dbReference type="Proteomes" id="UP000583454"/>
    </source>
</evidence>
<feature type="region of interest" description="Disordered" evidence="1">
    <location>
        <begin position="26"/>
        <end position="62"/>
    </location>
</feature>
<evidence type="ECO:0000313" key="3">
    <source>
        <dbReference type="EMBL" id="MBB5760388.1"/>
    </source>
</evidence>
<organism evidence="3 4">
    <name type="scientific">Methylorubrum rhodinum</name>
    <dbReference type="NCBI Taxonomy" id="29428"/>
    <lineage>
        <taxon>Bacteria</taxon>
        <taxon>Pseudomonadati</taxon>
        <taxon>Pseudomonadota</taxon>
        <taxon>Alphaproteobacteria</taxon>
        <taxon>Hyphomicrobiales</taxon>
        <taxon>Methylobacteriaceae</taxon>
        <taxon>Methylorubrum</taxon>
    </lineage>
</organism>
<feature type="transmembrane region" description="Helical" evidence="2">
    <location>
        <begin position="6"/>
        <end position="23"/>
    </location>
</feature>
<reference evidence="3 4" key="1">
    <citation type="submission" date="2020-08" db="EMBL/GenBank/DDBJ databases">
        <title>Genomic Encyclopedia of Type Strains, Phase IV (KMG-IV): sequencing the most valuable type-strain genomes for metagenomic binning, comparative biology and taxonomic classification.</title>
        <authorList>
            <person name="Goeker M."/>
        </authorList>
    </citation>
    <scope>NUCLEOTIDE SEQUENCE [LARGE SCALE GENOMIC DNA]</scope>
    <source>
        <strain evidence="3 4">DSM 2163</strain>
    </source>
</reference>
<feature type="compositionally biased region" description="Low complexity" evidence="1">
    <location>
        <begin position="26"/>
        <end position="36"/>
    </location>
</feature>
<sequence length="115" mass="12410">MIDIEPFVVVGVVAALLLLFRLVKGRSSSEGGTPASGAPPKPAASVMQPSASPGPTAPSERDRTVLRAFRNVFAMMHEPRRQQMIQTCMRANSCSKTEAMEILLDEHGAAITRFD</sequence>
<keyword evidence="2" id="KW-1133">Transmembrane helix</keyword>
<proteinExistence type="predicted"/>
<dbReference type="EMBL" id="JACHOP010000049">
    <property type="protein sequence ID" value="MBB5760388.1"/>
    <property type="molecule type" value="Genomic_DNA"/>
</dbReference>
<dbReference type="RefSeq" id="WP_183574303.1">
    <property type="nucleotide sequence ID" value="NZ_JACHOP010000049.1"/>
</dbReference>
<dbReference type="Proteomes" id="UP000583454">
    <property type="component" value="Unassembled WGS sequence"/>
</dbReference>
<evidence type="ECO:0000256" key="1">
    <source>
        <dbReference type="SAM" id="MobiDB-lite"/>
    </source>
</evidence>
<accession>A0A840ZTJ6</accession>
<name>A0A840ZTJ6_9HYPH</name>
<evidence type="ECO:0000256" key="2">
    <source>
        <dbReference type="SAM" id="Phobius"/>
    </source>
</evidence>
<protein>
    <submittedName>
        <fullName evidence="3">Uncharacterized protein</fullName>
    </submittedName>
</protein>
<keyword evidence="4" id="KW-1185">Reference proteome</keyword>
<comment type="caution">
    <text evidence="3">The sequence shown here is derived from an EMBL/GenBank/DDBJ whole genome shotgun (WGS) entry which is preliminary data.</text>
</comment>
<keyword evidence="2" id="KW-0812">Transmembrane</keyword>
<gene>
    <name evidence="3" type="ORF">HNR00_005138</name>
</gene>